<keyword evidence="1" id="KW-0812">Transmembrane</keyword>
<dbReference type="EMBL" id="MNCJ02000327">
    <property type="protein sequence ID" value="KAF5779660.1"/>
    <property type="molecule type" value="Genomic_DNA"/>
</dbReference>
<comment type="caution">
    <text evidence="3">The sequence shown here is derived from an EMBL/GenBank/DDBJ whole genome shotgun (WGS) entry which is preliminary data.</text>
</comment>
<keyword evidence="4" id="KW-1185">Reference proteome</keyword>
<reference evidence="3" key="2">
    <citation type="submission" date="2020-06" db="EMBL/GenBank/DDBJ databases">
        <title>Helianthus annuus Genome sequencing and assembly Release 2.</title>
        <authorList>
            <person name="Gouzy J."/>
            <person name="Langlade N."/>
            <person name="Munos S."/>
        </authorList>
    </citation>
    <scope>NUCLEOTIDE SEQUENCE</scope>
    <source>
        <tissue evidence="3">Leaves</tissue>
    </source>
</reference>
<name>A0A9K3MXV3_HELAN</name>
<evidence type="ECO:0000259" key="2">
    <source>
        <dbReference type="Pfam" id="PF23292"/>
    </source>
</evidence>
<organism evidence="3 4">
    <name type="scientific">Helianthus annuus</name>
    <name type="common">Common sunflower</name>
    <dbReference type="NCBI Taxonomy" id="4232"/>
    <lineage>
        <taxon>Eukaryota</taxon>
        <taxon>Viridiplantae</taxon>
        <taxon>Streptophyta</taxon>
        <taxon>Embryophyta</taxon>
        <taxon>Tracheophyta</taxon>
        <taxon>Spermatophyta</taxon>
        <taxon>Magnoliopsida</taxon>
        <taxon>eudicotyledons</taxon>
        <taxon>Gunneridae</taxon>
        <taxon>Pentapetalae</taxon>
        <taxon>asterids</taxon>
        <taxon>campanulids</taxon>
        <taxon>Asterales</taxon>
        <taxon>Asteraceae</taxon>
        <taxon>Asteroideae</taxon>
        <taxon>Heliantheae alliance</taxon>
        <taxon>Heliantheae</taxon>
        <taxon>Helianthus</taxon>
    </lineage>
</organism>
<proteinExistence type="predicted"/>
<reference evidence="3" key="1">
    <citation type="journal article" date="2017" name="Nature">
        <title>The sunflower genome provides insights into oil metabolism, flowering and Asterid evolution.</title>
        <authorList>
            <person name="Badouin H."/>
            <person name="Gouzy J."/>
            <person name="Grassa C.J."/>
            <person name="Murat F."/>
            <person name="Staton S.E."/>
            <person name="Cottret L."/>
            <person name="Lelandais-Briere C."/>
            <person name="Owens G.L."/>
            <person name="Carrere S."/>
            <person name="Mayjonade B."/>
            <person name="Legrand L."/>
            <person name="Gill N."/>
            <person name="Kane N.C."/>
            <person name="Bowers J.E."/>
            <person name="Hubner S."/>
            <person name="Bellec A."/>
            <person name="Berard A."/>
            <person name="Berges H."/>
            <person name="Blanchet N."/>
            <person name="Boniface M.C."/>
            <person name="Brunel D."/>
            <person name="Catrice O."/>
            <person name="Chaidir N."/>
            <person name="Claudel C."/>
            <person name="Donnadieu C."/>
            <person name="Faraut T."/>
            <person name="Fievet G."/>
            <person name="Helmstetter N."/>
            <person name="King M."/>
            <person name="Knapp S.J."/>
            <person name="Lai Z."/>
            <person name="Le Paslier M.C."/>
            <person name="Lippi Y."/>
            <person name="Lorenzon L."/>
            <person name="Mandel J.R."/>
            <person name="Marage G."/>
            <person name="Marchand G."/>
            <person name="Marquand E."/>
            <person name="Bret-Mestries E."/>
            <person name="Morien E."/>
            <person name="Nambeesan S."/>
            <person name="Nguyen T."/>
            <person name="Pegot-Espagnet P."/>
            <person name="Pouilly N."/>
            <person name="Raftis F."/>
            <person name="Sallet E."/>
            <person name="Schiex T."/>
            <person name="Thomas J."/>
            <person name="Vandecasteele C."/>
            <person name="Vares D."/>
            <person name="Vear F."/>
            <person name="Vautrin S."/>
            <person name="Crespi M."/>
            <person name="Mangin B."/>
            <person name="Burke J.M."/>
            <person name="Salse J."/>
            <person name="Munos S."/>
            <person name="Vincourt P."/>
            <person name="Rieseberg L.H."/>
            <person name="Langlade N.B."/>
        </authorList>
    </citation>
    <scope>NUCLEOTIDE SEQUENCE</scope>
    <source>
        <tissue evidence="3">Leaves</tissue>
    </source>
</reference>
<feature type="domain" description="ULTRAPETALA1/2 SAND" evidence="2">
    <location>
        <begin position="1"/>
        <end position="47"/>
    </location>
</feature>
<evidence type="ECO:0000313" key="3">
    <source>
        <dbReference type="EMBL" id="KAF5779660.1"/>
    </source>
</evidence>
<keyword evidence="1" id="KW-0472">Membrane</keyword>
<protein>
    <submittedName>
        <fullName evidence="3">Developmental regulator, ULTRAPETALA</fullName>
    </submittedName>
</protein>
<dbReference type="Proteomes" id="UP000215914">
    <property type="component" value="Unassembled WGS sequence"/>
</dbReference>
<gene>
    <name evidence="3" type="ORF">HanXRQr2_Chr12g0562171</name>
</gene>
<dbReference type="Gramene" id="mRNA:HanXRQr2_Chr12g0562171">
    <property type="protein sequence ID" value="CDS:HanXRQr2_Chr12g0562171.1"/>
    <property type="gene ID" value="HanXRQr2_Chr12g0562171"/>
</dbReference>
<keyword evidence="1" id="KW-1133">Transmembrane helix</keyword>
<evidence type="ECO:0000313" key="4">
    <source>
        <dbReference type="Proteomes" id="UP000215914"/>
    </source>
</evidence>
<dbReference type="AlphaFoldDB" id="A0A9K3MXV3"/>
<evidence type="ECO:0000256" key="1">
    <source>
        <dbReference type="SAM" id="Phobius"/>
    </source>
</evidence>
<dbReference type="Pfam" id="PF23292">
    <property type="entry name" value="SAND_ULT1"/>
    <property type="match status" value="1"/>
</dbReference>
<feature type="transmembrane region" description="Helical" evidence="1">
    <location>
        <begin position="40"/>
        <end position="61"/>
    </location>
</feature>
<dbReference type="InterPro" id="IPR057011">
    <property type="entry name" value="ULT1/2_SAND"/>
</dbReference>
<accession>A0A9K3MXV3</accession>
<sequence length="64" mass="7256">MCRCTSYCYGDVVGTIRVFTSGDLEFNCDLFPWLSRRSSVFCSFPVHICMLSCLCILSPLFGKE</sequence>